<dbReference type="EMBL" id="JALZWP010000022">
    <property type="protein sequence ID" value="MCL1630049.1"/>
    <property type="molecule type" value="Genomic_DNA"/>
</dbReference>
<dbReference type="PANTHER" id="PTHR11138">
    <property type="entry name" value="METHIONYL-TRNA FORMYLTRANSFERASE"/>
    <property type="match status" value="1"/>
</dbReference>
<keyword evidence="4" id="KW-1185">Reference proteome</keyword>
<evidence type="ECO:0000256" key="1">
    <source>
        <dbReference type="SAM" id="MobiDB-lite"/>
    </source>
</evidence>
<dbReference type="PANTHER" id="PTHR11138:SF5">
    <property type="entry name" value="METHIONYL-TRNA FORMYLTRANSFERASE, MITOCHONDRIAL"/>
    <property type="match status" value="1"/>
</dbReference>
<protein>
    <submittedName>
        <fullName evidence="3">UDP-glucuronic acid dehydrogenase</fullName>
    </submittedName>
</protein>
<feature type="domain" description="Formyl transferase N-terminal" evidence="2">
    <location>
        <begin position="26"/>
        <end position="143"/>
    </location>
</feature>
<dbReference type="InterPro" id="IPR002376">
    <property type="entry name" value="Formyl_transf_N"/>
</dbReference>
<organism evidence="3 4">
    <name type="scientific">Roseinatronobacter domitianus</name>
    <dbReference type="NCBI Taxonomy" id="2940293"/>
    <lineage>
        <taxon>Bacteria</taxon>
        <taxon>Pseudomonadati</taxon>
        <taxon>Pseudomonadota</taxon>
        <taxon>Alphaproteobacteria</taxon>
        <taxon>Rhodobacterales</taxon>
        <taxon>Paracoccaceae</taxon>
        <taxon>Roseinatronobacter</taxon>
    </lineage>
</organism>
<dbReference type="Pfam" id="PF00551">
    <property type="entry name" value="Formyl_trans_N"/>
    <property type="match status" value="1"/>
</dbReference>
<dbReference type="RefSeq" id="WP_249060623.1">
    <property type="nucleotide sequence ID" value="NZ_JALZWP010000022.1"/>
</dbReference>
<evidence type="ECO:0000313" key="4">
    <source>
        <dbReference type="Proteomes" id="UP001202550"/>
    </source>
</evidence>
<sequence>MKIDLLCSSQDHPINPWLVRWREERAQQHEIRIVRSRDQLKSGDILFLISCAEMIPEKLRTLYGNCVVLHASDLPKGRGWSPHVWAILEGARIITVSAINAEDRVDSGDIWAKKTFNVAPNELYNEINASLFEAEITLMDQVIRMVENSDAPHPQPDEEATYYPRRTPRDSKLDPSLSIAEQFDKIRVSDPNRFPAFFEMHGTVFSIKLTRVESDD</sequence>
<dbReference type="InterPro" id="IPR036477">
    <property type="entry name" value="Formyl_transf_N_sf"/>
</dbReference>
<name>A0ABT0M6W7_9RHOB</name>
<proteinExistence type="predicted"/>
<evidence type="ECO:0000313" key="3">
    <source>
        <dbReference type="EMBL" id="MCL1630049.1"/>
    </source>
</evidence>
<evidence type="ECO:0000259" key="2">
    <source>
        <dbReference type="Pfam" id="PF00551"/>
    </source>
</evidence>
<gene>
    <name evidence="3" type="ORF">M3N55_15040</name>
</gene>
<comment type="caution">
    <text evidence="3">The sequence shown here is derived from an EMBL/GenBank/DDBJ whole genome shotgun (WGS) entry which is preliminary data.</text>
</comment>
<dbReference type="Proteomes" id="UP001202550">
    <property type="component" value="Unassembled WGS sequence"/>
</dbReference>
<reference evidence="3 4" key="1">
    <citation type="submission" date="2022-05" db="EMBL/GenBank/DDBJ databases">
        <title>Seasonal and diel survey of microbial diversity of the Tyrrhenian coast.</title>
        <authorList>
            <person name="Gattoni G."/>
            <person name="Corral P."/>
        </authorList>
    </citation>
    <scope>NUCLEOTIDE SEQUENCE [LARGE SCALE GENOMIC DNA]</scope>
    <source>
        <strain evidence="3 4">V10</strain>
    </source>
</reference>
<feature type="region of interest" description="Disordered" evidence="1">
    <location>
        <begin position="147"/>
        <end position="174"/>
    </location>
</feature>
<dbReference type="Gene3D" id="3.40.50.12230">
    <property type="match status" value="1"/>
</dbReference>
<dbReference type="SUPFAM" id="SSF53328">
    <property type="entry name" value="Formyltransferase"/>
    <property type="match status" value="1"/>
</dbReference>
<accession>A0ABT0M6W7</accession>